<reference evidence="3" key="1">
    <citation type="submission" date="2023-06" db="EMBL/GenBank/DDBJ databases">
        <title>Genome-scale phylogeny and comparative genomics of the fungal order Sordariales.</title>
        <authorList>
            <consortium name="Lawrence Berkeley National Laboratory"/>
            <person name="Hensen N."/>
            <person name="Bonometti L."/>
            <person name="Westerberg I."/>
            <person name="Brannstrom I.O."/>
            <person name="Guillou S."/>
            <person name="Cros-Aarteil S."/>
            <person name="Calhoun S."/>
            <person name="Haridas S."/>
            <person name="Kuo A."/>
            <person name="Mondo S."/>
            <person name="Pangilinan J."/>
            <person name="Riley R."/>
            <person name="LaButti K."/>
            <person name="Andreopoulos B."/>
            <person name="Lipzen A."/>
            <person name="Chen C."/>
            <person name="Yanf M."/>
            <person name="Daum C."/>
            <person name="Ng V."/>
            <person name="Clum A."/>
            <person name="Steindorff A."/>
            <person name="Ohm R."/>
            <person name="Martin F."/>
            <person name="Silar P."/>
            <person name="Natvig D."/>
            <person name="Lalanne C."/>
            <person name="Gautier V."/>
            <person name="Ament-velasquez S.L."/>
            <person name="Kruys A."/>
            <person name="Hutchinson M.I."/>
            <person name="Powell A.J."/>
            <person name="Barry K."/>
            <person name="Miller A.N."/>
            <person name="Grigoriev I.V."/>
            <person name="Debuchy R."/>
            <person name="Gladieux P."/>
            <person name="Thoren M.H."/>
            <person name="Johannesson H."/>
        </authorList>
    </citation>
    <scope>NUCLEOTIDE SEQUENCE</scope>
    <source>
        <strain evidence="3">SMH3187-1</strain>
    </source>
</reference>
<organism evidence="3 4">
    <name type="scientific">Schizothecium vesticola</name>
    <dbReference type="NCBI Taxonomy" id="314040"/>
    <lineage>
        <taxon>Eukaryota</taxon>
        <taxon>Fungi</taxon>
        <taxon>Dikarya</taxon>
        <taxon>Ascomycota</taxon>
        <taxon>Pezizomycotina</taxon>
        <taxon>Sordariomycetes</taxon>
        <taxon>Sordariomycetidae</taxon>
        <taxon>Sordariales</taxon>
        <taxon>Schizotheciaceae</taxon>
        <taxon>Schizothecium</taxon>
    </lineage>
</organism>
<dbReference type="Proteomes" id="UP001172155">
    <property type="component" value="Unassembled WGS sequence"/>
</dbReference>
<name>A0AA40F5F8_9PEZI</name>
<evidence type="ECO:0000313" key="3">
    <source>
        <dbReference type="EMBL" id="KAK0751327.1"/>
    </source>
</evidence>
<keyword evidence="2" id="KW-0472">Membrane</keyword>
<comment type="caution">
    <text evidence="3">The sequence shown here is derived from an EMBL/GenBank/DDBJ whole genome shotgun (WGS) entry which is preliminary data.</text>
</comment>
<evidence type="ECO:0000256" key="2">
    <source>
        <dbReference type="SAM" id="Phobius"/>
    </source>
</evidence>
<dbReference type="EMBL" id="JAUKUD010000002">
    <property type="protein sequence ID" value="KAK0751327.1"/>
    <property type="molecule type" value="Genomic_DNA"/>
</dbReference>
<evidence type="ECO:0000313" key="4">
    <source>
        <dbReference type="Proteomes" id="UP001172155"/>
    </source>
</evidence>
<protein>
    <submittedName>
        <fullName evidence="3">Uncharacterized protein</fullName>
    </submittedName>
</protein>
<keyword evidence="2" id="KW-1133">Transmembrane helix</keyword>
<feature type="region of interest" description="Disordered" evidence="1">
    <location>
        <begin position="112"/>
        <end position="135"/>
    </location>
</feature>
<dbReference type="AlphaFoldDB" id="A0AA40F5F8"/>
<proteinExistence type="predicted"/>
<feature type="transmembrane region" description="Helical" evidence="2">
    <location>
        <begin position="6"/>
        <end position="25"/>
    </location>
</feature>
<sequence length="135" mass="15744">MILVAFLAPLCYYIISHLIATIAVLNWNGEAFFRACLWMKHFFFCPQQGLINHYVRLRILLLATATETVVKNLAIWCYINLKKRLFPPPPPQKFCGRSIDTHFSTSYISSYKTRHPNARPLPPRSLFTEATERER</sequence>
<keyword evidence="4" id="KW-1185">Reference proteome</keyword>
<evidence type="ECO:0000256" key="1">
    <source>
        <dbReference type="SAM" id="MobiDB-lite"/>
    </source>
</evidence>
<gene>
    <name evidence="3" type="ORF">B0T18DRAFT_66537</name>
</gene>
<keyword evidence="2" id="KW-0812">Transmembrane</keyword>
<accession>A0AA40F5F8</accession>